<dbReference type="AlphaFoldDB" id="A0A1S6GLC7"/>
<dbReference type="EMBL" id="KY314234">
    <property type="protein sequence ID" value="AQS22668.1"/>
    <property type="molecule type" value="mRNA"/>
</dbReference>
<dbReference type="SUPFAM" id="SSF51316">
    <property type="entry name" value="Mss4-like"/>
    <property type="match status" value="1"/>
</dbReference>
<dbReference type="GO" id="GO:0005085">
    <property type="term" value="F:guanyl-nucleotide exchange factor activity"/>
    <property type="evidence" value="ECO:0007669"/>
    <property type="project" value="UniProtKB-KW"/>
</dbReference>
<evidence type="ECO:0000256" key="2">
    <source>
        <dbReference type="ARBA" id="ARBA00022658"/>
    </source>
</evidence>
<dbReference type="GO" id="GO:0006892">
    <property type="term" value="P:post-Golgi vesicle-mediated transport"/>
    <property type="evidence" value="ECO:0007669"/>
    <property type="project" value="TreeGrafter"/>
</dbReference>
<dbReference type="Gene3D" id="2.170.150.10">
    <property type="entry name" value="Metal Binding Protein, Guanine Nucleotide Exchange Factor, Chain A"/>
    <property type="match status" value="1"/>
</dbReference>
<dbReference type="Pfam" id="PF04421">
    <property type="entry name" value="Mss4"/>
    <property type="match status" value="1"/>
</dbReference>
<reference evidence="4" key="1">
    <citation type="journal article" date="2017" name="Aquat. Toxicol.">
        <title>Spliced leader-based analyses reveal the effects of polycyclic aromatic hydrocarbons on gene expression in the copepod Pseudodiaptomus poplesia.</title>
        <authorList>
            <person name="Zhuang Y."/>
            <person name="Yang F."/>
            <person name="Xu D."/>
            <person name="Chen H."/>
            <person name="Zhang H."/>
            <person name="Liu G."/>
        </authorList>
    </citation>
    <scope>NUCLEOTIDE SEQUENCE</scope>
</reference>
<dbReference type="InterPro" id="IPR011057">
    <property type="entry name" value="Mss4-like_sf"/>
</dbReference>
<organism evidence="4">
    <name type="scientific">Pseudodiaptomus poplesia</name>
    <dbReference type="NCBI Taxonomy" id="213370"/>
    <lineage>
        <taxon>Eukaryota</taxon>
        <taxon>Metazoa</taxon>
        <taxon>Ecdysozoa</taxon>
        <taxon>Arthropoda</taxon>
        <taxon>Crustacea</taxon>
        <taxon>Multicrustacea</taxon>
        <taxon>Hexanauplia</taxon>
        <taxon>Copepoda</taxon>
        <taxon>Calanoida</taxon>
        <taxon>Pseudodiaptomidae</taxon>
        <taxon>Pseudodiaptomus</taxon>
    </lineage>
</organism>
<evidence type="ECO:0000256" key="1">
    <source>
        <dbReference type="ARBA" id="ARBA00022448"/>
    </source>
</evidence>
<keyword evidence="1" id="KW-0813">Transport</keyword>
<dbReference type="InterPro" id="IPR011323">
    <property type="entry name" value="Mss4/transl-control_tumour"/>
</dbReference>
<keyword evidence="3" id="KW-0653">Protein transport</keyword>
<accession>A0A1S6GLC7</accession>
<dbReference type="GO" id="GO:0015031">
    <property type="term" value="P:protein transport"/>
    <property type="evidence" value="ECO:0007669"/>
    <property type="project" value="UniProtKB-KW"/>
</dbReference>
<name>A0A1S6GLC7_9MAXI</name>
<dbReference type="GO" id="GO:0008270">
    <property type="term" value="F:zinc ion binding"/>
    <property type="evidence" value="ECO:0007669"/>
    <property type="project" value="TreeGrafter"/>
</dbReference>
<dbReference type="PANTHER" id="PTHR13276:SF0">
    <property type="entry name" value="GUANINE NUCLEOTIDE EXCHANGE FACTOR MSS4"/>
    <property type="match status" value="1"/>
</dbReference>
<protein>
    <submittedName>
        <fullName evidence="4">Guanine nucleotide exchange factor mss4</fullName>
    </submittedName>
</protein>
<dbReference type="GO" id="GO:0007264">
    <property type="term" value="P:small GTPase-mediated signal transduction"/>
    <property type="evidence" value="ECO:0007669"/>
    <property type="project" value="InterPro"/>
</dbReference>
<dbReference type="GO" id="GO:0016020">
    <property type="term" value="C:membrane"/>
    <property type="evidence" value="ECO:0007669"/>
    <property type="project" value="TreeGrafter"/>
</dbReference>
<dbReference type="GO" id="GO:0005829">
    <property type="term" value="C:cytosol"/>
    <property type="evidence" value="ECO:0007669"/>
    <property type="project" value="TreeGrafter"/>
</dbReference>
<evidence type="ECO:0000313" key="4">
    <source>
        <dbReference type="EMBL" id="AQS22668.1"/>
    </source>
</evidence>
<proteinExistence type="evidence at transcript level"/>
<evidence type="ECO:0000256" key="3">
    <source>
        <dbReference type="ARBA" id="ARBA00022927"/>
    </source>
</evidence>
<dbReference type="InterPro" id="IPR007515">
    <property type="entry name" value="Mss4"/>
</dbReference>
<keyword evidence="2" id="KW-0344">Guanine-nucleotide releasing factor</keyword>
<dbReference type="PANTHER" id="PTHR13276">
    <property type="entry name" value="GUANINE NUCLEOTIDE EXCHANGE FACTOR MSS4"/>
    <property type="match status" value="1"/>
</dbReference>
<dbReference type="FunFam" id="2.170.150.10:FF:000005">
    <property type="entry name" value="Guanine nucleotide exchange factor MSS4"/>
    <property type="match status" value="1"/>
</dbReference>
<dbReference type="PROSITE" id="PS51796">
    <property type="entry name" value="MSS4"/>
    <property type="match status" value="1"/>
</dbReference>
<sequence length="125" mass="14084">MSDAHAQPVEKVETGELLTEDQLNRQQVICVRCGSKILPPSTGVYVDDVECELVSMRKEDAGLVEKVTQFYKVDDMFQFDNVGFTHTKDNIKYLSCADCDLGPLGYHELSTKISYLALQRIKYSA</sequence>